<name>A0AAW5LAM8_9PAST</name>
<accession>A0AAW5LAM8</accession>
<evidence type="ECO:0000313" key="1">
    <source>
        <dbReference type="EMBL" id="MCQ9120847.1"/>
    </source>
</evidence>
<protein>
    <submittedName>
        <fullName evidence="1">Uncharacterized protein</fullName>
    </submittedName>
</protein>
<organism evidence="1 2">
    <name type="scientific">Rodentibacter pneumotropicus</name>
    <dbReference type="NCBI Taxonomy" id="758"/>
    <lineage>
        <taxon>Bacteria</taxon>
        <taxon>Pseudomonadati</taxon>
        <taxon>Pseudomonadota</taxon>
        <taxon>Gammaproteobacteria</taxon>
        <taxon>Pasteurellales</taxon>
        <taxon>Pasteurellaceae</taxon>
        <taxon>Rodentibacter</taxon>
    </lineage>
</organism>
<evidence type="ECO:0000313" key="2">
    <source>
        <dbReference type="Proteomes" id="UP001206350"/>
    </source>
</evidence>
<proteinExistence type="predicted"/>
<reference evidence="1 2" key="1">
    <citation type="journal article" date="2022" name="Microbiol. Spectr.">
        <title>Microbiota of the Pregnant Mouse: Characterization of the Bacterial Communities in the Oral Cavity, Lung, Intestine, and Vagina through Culture and DNA Sequencing.</title>
        <authorList>
            <person name="Greenberg J.M."/>
            <person name="Romero R."/>
            <person name="Winters A.D."/>
            <person name="Galaz J."/>
            <person name="Garcia-Flores V."/>
            <person name="Arenas-Hernandez M."/>
            <person name="Panzer J."/>
            <person name="Shaffer Z."/>
            <person name="Kracht D.J."/>
            <person name="Gomez-Lopez N."/>
            <person name="Theis K.R."/>
        </authorList>
    </citation>
    <scope>NUCLEOTIDE SEQUENCE [LARGE SCALE GENOMIC DNA]</scope>
    <source>
        <strain evidence="1 2">MAC-C1-H1</strain>
    </source>
</reference>
<dbReference type="AlphaFoldDB" id="A0AAW5LAM8"/>
<dbReference type="Proteomes" id="UP001206350">
    <property type="component" value="Unassembled WGS sequence"/>
</dbReference>
<sequence length="128" mass="15191">MPMLIYTIGDYFALYKKGFYLITFKRATEDNWEDLPERNMIMDWFRENLPETKIFHVSEVPQPGLFSAEYKGGIGIEFDKSSLTRFVERWEDNTGTSIDPNFQCYVMSLDYYIEQFGSEILDTNYNEI</sequence>
<dbReference type="EMBL" id="JALJCU010000008">
    <property type="protein sequence ID" value="MCQ9120847.1"/>
    <property type="molecule type" value="Genomic_DNA"/>
</dbReference>
<comment type="caution">
    <text evidence="1">The sequence shown here is derived from an EMBL/GenBank/DDBJ whole genome shotgun (WGS) entry which is preliminary data.</text>
</comment>
<dbReference type="RefSeq" id="WP_077664329.1">
    <property type="nucleotide sequence ID" value="NZ_JALJCU010000008.1"/>
</dbReference>
<keyword evidence="2" id="KW-1185">Reference proteome</keyword>
<gene>
    <name evidence="1" type="ORF">MUU45_000663</name>
</gene>